<feature type="domain" description="USP" evidence="6">
    <location>
        <begin position="11"/>
        <end position="320"/>
    </location>
</feature>
<dbReference type="EC" id="3.4.19.12" evidence="3"/>
<comment type="catalytic activity">
    <reaction evidence="1">
        <text>Thiol-dependent hydrolysis of ester, thioester, amide, peptide and isopeptide bonds formed by the C-terminal Gly of ubiquitin (a 76-residue protein attached to proteins as an intracellular targeting signal).</text>
        <dbReference type="EC" id="3.4.19.12"/>
    </reaction>
</comment>
<evidence type="ECO:0000256" key="5">
    <source>
        <dbReference type="ARBA" id="ARBA00022801"/>
    </source>
</evidence>
<dbReference type="PROSITE" id="PS00972">
    <property type="entry name" value="USP_1"/>
    <property type="match status" value="1"/>
</dbReference>
<keyword evidence="8" id="KW-1185">Reference proteome</keyword>
<dbReference type="GO" id="GO:0006508">
    <property type="term" value="P:proteolysis"/>
    <property type="evidence" value="ECO:0007669"/>
    <property type="project" value="UniProtKB-KW"/>
</dbReference>
<evidence type="ECO:0000313" key="7">
    <source>
        <dbReference type="EMBL" id="OAF70068.1"/>
    </source>
</evidence>
<dbReference type="InterPro" id="IPR018200">
    <property type="entry name" value="USP_CS"/>
</dbReference>
<proteinExistence type="inferred from homology"/>
<dbReference type="Pfam" id="PF00443">
    <property type="entry name" value="UCH"/>
    <property type="match status" value="1"/>
</dbReference>
<keyword evidence="4" id="KW-0645">Protease</keyword>
<reference evidence="7 8" key="1">
    <citation type="submission" date="2016-04" db="EMBL/GenBank/DDBJ databases">
        <title>The genome of Intoshia linei affirms orthonectids as highly simplified spiralians.</title>
        <authorList>
            <person name="Mikhailov K.V."/>
            <person name="Slusarev G.S."/>
            <person name="Nikitin M.A."/>
            <person name="Logacheva M.D."/>
            <person name="Penin A."/>
            <person name="Aleoshin V."/>
            <person name="Panchin Y.V."/>
        </authorList>
    </citation>
    <scope>NUCLEOTIDE SEQUENCE [LARGE SCALE GENOMIC DNA]</scope>
    <source>
        <strain evidence="7">Intl2013</strain>
        <tissue evidence="7">Whole animal</tissue>
    </source>
</reference>
<dbReference type="InterPro" id="IPR050164">
    <property type="entry name" value="Peptidase_C19"/>
</dbReference>
<dbReference type="GO" id="GO:0005829">
    <property type="term" value="C:cytosol"/>
    <property type="evidence" value="ECO:0007669"/>
    <property type="project" value="TreeGrafter"/>
</dbReference>
<dbReference type="AlphaFoldDB" id="A0A177B701"/>
<organism evidence="7 8">
    <name type="scientific">Intoshia linei</name>
    <dbReference type="NCBI Taxonomy" id="1819745"/>
    <lineage>
        <taxon>Eukaryota</taxon>
        <taxon>Metazoa</taxon>
        <taxon>Spiralia</taxon>
        <taxon>Lophotrochozoa</taxon>
        <taxon>Mesozoa</taxon>
        <taxon>Orthonectida</taxon>
        <taxon>Rhopaluridae</taxon>
        <taxon>Intoshia</taxon>
    </lineage>
</organism>
<dbReference type="GO" id="GO:0016579">
    <property type="term" value="P:protein deubiquitination"/>
    <property type="evidence" value="ECO:0007669"/>
    <property type="project" value="InterPro"/>
</dbReference>
<dbReference type="PANTHER" id="PTHR24006">
    <property type="entry name" value="UBIQUITIN CARBOXYL-TERMINAL HYDROLASE"/>
    <property type="match status" value="1"/>
</dbReference>
<dbReference type="Gene3D" id="3.90.70.10">
    <property type="entry name" value="Cysteine proteinases"/>
    <property type="match status" value="1"/>
</dbReference>
<sequence length="321" mass="37508">MTKTNTLLNYAGLQNFGNTCYLNSVIQAMYFCESFRNQVLSYKCDKENLLTTLSELYKQMNGNIPGKQNGIVHPKRFYNCLCMHNEIFNNDNEHDAHEFFNYILNNIADLVQNDLKHTSCNVNWVYDLFQGVMTNETTCLCCENISTKDEFFIDLSLEVESNISIYFALKNFSKKELMCADSKYFCNVCKCKQEAKRRIRIKKPPKLLALHLKRFKYQDSLRRFTKLNYKVSFSQELRFPNLIGEKYNKLYKLIACVAHCGLTISSGHYLTFVRQGNGWLLFDDNAVENLPYWNIESFFGGSTNMPTRSETGYILFYQQTI</sequence>
<comment type="caution">
    <text evidence="7">The sequence shown here is derived from an EMBL/GenBank/DDBJ whole genome shotgun (WGS) entry which is preliminary data.</text>
</comment>
<dbReference type="EMBL" id="LWCA01000191">
    <property type="protein sequence ID" value="OAF70068.1"/>
    <property type="molecule type" value="Genomic_DNA"/>
</dbReference>
<dbReference type="InterPro" id="IPR028889">
    <property type="entry name" value="USP"/>
</dbReference>
<dbReference type="PROSITE" id="PS50235">
    <property type="entry name" value="USP_3"/>
    <property type="match status" value="1"/>
</dbReference>
<dbReference type="InterPro" id="IPR038765">
    <property type="entry name" value="Papain-like_cys_pep_sf"/>
</dbReference>
<name>A0A177B701_9BILA</name>
<evidence type="ECO:0000256" key="1">
    <source>
        <dbReference type="ARBA" id="ARBA00000707"/>
    </source>
</evidence>
<dbReference type="PANTHER" id="PTHR24006:SF733">
    <property type="entry name" value="RE52890P"/>
    <property type="match status" value="1"/>
</dbReference>
<dbReference type="GO" id="GO:0004843">
    <property type="term" value="F:cysteine-type deubiquitinase activity"/>
    <property type="evidence" value="ECO:0007669"/>
    <property type="project" value="UniProtKB-EC"/>
</dbReference>
<evidence type="ECO:0000313" key="8">
    <source>
        <dbReference type="Proteomes" id="UP000078046"/>
    </source>
</evidence>
<protein>
    <recommendedName>
        <fullName evidence="3">ubiquitinyl hydrolase 1</fullName>
        <ecNumber evidence="3">3.4.19.12</ecNumber>
    </recommendedName>
</protein>
<dbReference type="SUPFAM" id="SSF54001">
    <property type="entry name" value="Cysteine proteinases"/>
    <property type="match status" value="1"/>
</dbReference>
<evidence type="ECO:0000256" key="3">
    <source>
        <dbReference type="ARBA" id="ARBA00012759"/>
    </source>
</evidence>
<gene>
    <name evidence="7" type="ORF">A3Q56_02177</name>
</gene>
<keyword evidence="5" id="KW-0378">Hydrolase</keyword>
<evidence type="ECO:0000256" key="2">
    <source>
        <dbReference type="ARBA" id="ARBA00009085"/>
    </source>
</evidence>
<evidence type="ECO:0000256" key="4">
    <source>
        <dbReference type="ARBA" id="ARBA00022670"/>
    </source>
</evidence>
<accession>A0A177B701</accession>
<dbReference type="OrthoDB" id="27652at2759"/>
<evidence type="ECO:0000259" key="6">
    <source>
        <dbReference type="PROSITE" id="PS50235"/>
    </source>
</evidence>
<dbReference type="InterPro" id="IPR001394">
    <property type="entry name" value="Peptidase_C19_UCH"/>
</dbReference>
<dbReference type="Proteomes" id="UP000078046">
    <property type="component" value="Unassembled WGS sequence"/>
</dbReference>
<dbReference type="GO" id="GO:0005634">
    <property type="term" value="C:nucleus"/>
    <property type="evidence" value="ECO:0007669"/>
    <property type="project" value="TreeGrafter"/>
</dbReference>
<comment type="similarity">
    <text evidence="2">Belongs to the peptidase C19 family.</text>
</comment>